<dbReference type="GO" id="GO:0003908">
    <property type="term" value="F:methylated-DNA-[protein]-cysteine S-methyltransferase activity"/>
    <property type="evidence" value="ECO:0007669"/>
    <property type="project" value="UniProtKB-EC"/>
</dbReference>
<accession>A0A0C1EPJ8</accession>
<name>A0A0C1EPJ8_9BACT</name>
<reference evidence="1 2" key="1">
    <citation type="journal article" date="2014" name="Mol. Biol. Evol.">
        <title>Massive expansion of Ubiquitination-related gene families within the Chlamydiae.</title>
        <authorList>
            <person name="Domman D."/>
            <person name="Collingro A."/>
            <person name="Lagkouvardos I."/>
            <person name="Gehre L."/>
            <person name="Weinmaier T."/>
            <person name="Rattei T."/>
            <person name="Subtil A."/>
            <person name="Horn M."/>
        </authorList>
    </citation>
    <scope>NUCLEOTIDE SEQUENCE [LARGE SCALE GENOMIC DNA]</scope>
    <source>
        <strain evidence="1 2">OEW1</strain>
    </source>
</reference>
<dbReference type="EC" id="2.1.1.63" evidence="1"/>
<dbReference type="AlphaFoldDB" id="A0A0C1EPJ8"/>
<gene>
    <name evidence="1" type="primary">ogt-A</name>
    <name evidence="1" type="ORF">DB43_EP00220</name>
</gene>
<comment type="caution">
    <text evidence="1">The sequence shown here is derived from an EMBL/GenBank/DDBJ whole genome shotgun (WGS) entry which is preliminary data.</text>
</comment>
<feature type="non-terminal residue" evidence="1">
    <location>
        <position position="105"/>
    </location>
</feature>
<proteinExistence type="predicted"/>
<evidence type="ECO:0000313" key="2">
    <source>
        <dbReference type="Proteomes" id="UP000031307"/>
    </source>
</evidence>
<keyword evidence="1" id="KW-0489">Methyltransferase</keyword>
<dbReference type="EMBL" id="JSAM01000035">
    <property type="protein sequence ID" value="KIA78164.1"/>
    <property type="molecule type" value="Genomic_DNA"/>
</dbReference>
<dbReference type="Proteomes" id="UP000031307">
    <property type="component" value="Unassembled WGS sequence"/>
</dbReference>
<sequence>MASRLLGFYKHPSFLIYLLRSSMKMPLFETTKKSHGPAIGVHFELVENRIHHIYMTLGNGEGLEWYLYGDSARNKQVQKQIHAWMKNYLDRLPGTLPALYFSPKI</sequence>
<protein>
    <submittedName>
        <fullName evidence="1">Methylated-DNA--protein-cysteine methyltransferase</fullName>
        <ecNumber evidence="1">2.1.1.63</ecNumber>
    </submittedName>
</protein>
<dbReference type="GO" id="GO:0032259">
    <property type="term" value="P:methylation"/>
    <property type="evidence" value="ECO:0007669"/>
    <property type="project" value="UniProtKB-KW"/>
</dbReference>
<evidence type="ECO:0000313" key="1">
    <source>
        <dbReference type="EMBL" id="KIA78164.1"/>
    </source>
</evidence>
<organism evidence="1 2">
    <name type="scientific">Parachlamydia acanthamoebae</name>
    <dbReference type="NCBI Taxonomy" id="83552"/>
    <lineage>
        <taxon>Bacteria</taxon>
        <taxon>Pseudomonadati</taxon>
        <taxon>Chlamydiota</taxon>
        <taxon>Chlamydiia</taxon>
        <taxon>Parachlamydiales</taxon>
        <taxon>Parachlamydiaceae</taxon>
        <taxon>Parachlamydia</taxon>
    </lineage>
</organism>
<keyword evidence="1" id="KW-0808">Transferase</keyword>